<protein>
    <submittedName>
        <fullName evidence="4">Peroxidase</fullName>
    </submittedName>
</protein>
<keyword evidence="2" id="KW-0479">Metal-binding</keyword>
<dbReference type="GO" id="GO:0006979">
    <property type="term" value="P:response to oxidative stress"/>
    <property type="evidence" value="ECO:0007669"/>
    <property type="project" value="InterPro"/>
</dbReference>
<evidence type="ECO:0000313" key="5">
    <source>
        <dbReference type="Proteomes" id="UP000299102"/>
    </source>
</evidence>
<dbReference type="EMBL" id="BGZK01000506">
    <property type="protein sequence ID" value="GBP47661.1"/>
    <property type="molecule type" value="Genomic_DNA"/>
</dbReference>
<dbReference type="PRINTS" id="PR00457">
    <property type="entry name" value="ANPEROXIDASE"/>
</dbReference>
<dbReference type="GO" id="GO:0020037">
    <property type="term" value="F:heme binding"/>
    <property type="evidence" value="ECO:0007669"/>
    <property type="project" value="InterPro"/>
</dbReference>
<dbReference type="InterPro" id="IPR010255">
    <property type="entry name" value="Haem_peroxidase_sf"/>
</dbReference>
<comment type="caution">
    <text evidence="4">The sequence shown here is derived from an EMBL/GenBank/DDBJ whole genome shotgun (WGS) entry which is preliminary data.</text>
</comment>
<feature type="region of interest" description="Disordered" evidence="3">
    <location>
        <begin position="208"/>
        <end position="227"/>
    </location>
</feature>
<dbReference type="SUPFAM" id="SSF48113">
    <property type="entry name" value="Heme-dependent peroxidases"/>
    <property type="match status" value="1"/>
</dbReference>
<dbReference type="PANTHER" id="PTHR11475:SF86">
    <property type="entry name" value="PEROXIDASE"/>
    <property type="match status" value="1"/>
</dbReference>
<gene>
    <name evidence="4" type="primary">Pxd</name>
    <name evidence="4" type="ORF">EVAR_40057_1</name>
</gene>
<sequence length="626" mass="70773">MITKPFNKINNSEHNPMRKSGCPTGRSLAFEPRRGGSLNGRDVGTCRRGVAATAHRSHVATGMYLAPIYTYIFNCLYELRNSNVPNNAIYMAAQKSAASIPNSKRNRDLDCSVNVQPVECCSGGKLGPDATDTERCAPIEIPPHDPDFGPAHVECLDMTRTGTTRDRGCSGPDQVAKPMSAVTAWMDLSLVYGSSDEQAKPLRELKGGRMRTATREGEEWPPQEENVTQSCPAAKSKNEPCYKFGDVRSNQNPQLTVLQIVMLREHNRIAGRLGQINKHWDDEKLYQEARLINIAQYQYICYHEYLPLILGKEYMIEEKMLFPDAERCVDDYDSSVDPAVYDEHANGGAFRNFHSAIIGHLQLLSEERSVTGIARLSDWMNRPLIQEANDTVNFDHLLRGMTTQHEQNVDQYVDMEIFKFLFKGNKDIGIDLHAIDIQRSRDHGIASYCDARKAFGLPVPKTFDDLSKLCGISQRCGFSFSIPTPFSDYYSTNVKKLKTLYKNVKDIELIVGGGLEPIVPDTRSGITFLYIMTRMFKTSRYSDRHFFQNCEDNRFTTEQLQSIQQMSMAKLFCDNSEVEYMQPLAFEGVCDENPLTACHKFEGVDLTLWRDGKAKSSKHSNHKSCY</sequence>
<proteinExistence type="predicted"/>
<evidence type="ECO:0000313" key="4">
    <source>
        <dbReference type="EMBL" id="GBP47661.1"/>
    </source>
</evidence>
<dbReference type="InterPro" id="IPR037120">
    <property type="entry name" value="Haem_peroxidase_sf_animal"/>
</dbReference>
<keyword evidence="5" id="KW-1185">Reference proteome</keyword>
<dbReference type="GO" id="GO:0046872">
    <property type="term" value="F:metal ion binding"/>
    <property type="evidence" value="ECO:0007669"/>
    <property type="project" value="UniProtKB-KW"/>
</dbReference>
<dbReference type="Pfam" id="PF03098">
    <property type="entry name" value="An_peroxidase"/>
    <property type="match status" value="1"/>
</dbReference>
<keyword evidence="1 4" id="KW-0560">Oxidoreductase</keyword>
<dbReference type="OrthoDB" id="823504at2759"/>
<feature type="region of interest" description="Disordered" evidence="3">
    <location>
        <begin position="1"/>
        <end position="36"/>
    </location>
</feature>
<dbReference type="STRING" id="151549.A0A4C1W9E8"/>
<reference evidence="4 5" key="1">
    <citation type="journal article" date="2019" name="Commun. Biol.">
        <title>The bagworm genome reveals a unique fibroin gene that provides high tensile strength.</title>
        <authorList>
            <person name="Kono N."/>
            <person name="Nakamura H."/>
            <person name="Ohtoshi R."/>
            <person name="Tomita M."/>
            <person name="Numata K."/>
            <person name="Arakawa K."/>
        </authorList>
    </citation>
    <scope>NUCLEOTIDE SEQUENCE [LARGE SCALE GENOMIC DNA]</scope>
</reference>
<feature type="compositionally biased region" description="Basic and acidic residues" evidence="3">
    <location>
        <begin position="208"/>
        <end position="218"/>
    </location>
</feature>
<dbReference type="PANTHER" id="PTHR11475">
    <property type="entry name" value="OXIDASE/PEROXIDASE"/>
    <property type="match status" value="1"/>
</dbReference>
<dbReference type="Gene3D" id="1.10.640.10">
    <property type="entry name" value="Haem peroxidase domain superfamily, animal type"/>
    <property type="match status" value="1"/>
</dbReference>
<evidence type="ECO:0000256" key="3">
    <source>
        <dbReference type="SAM" id="MobiDB-lite"/>
    </source>
</evidence>
<keyword evidence="1 4" id="KW-0575">Peroxidase</keyword>
<organism evidence="4 5">
    <name type="scientific">Eumeta variegata</name>
    <name type="common">Bagworm moth</name>
    <name type="synonym">Eumeta japonica</name>
    <dbReference type="NCBI Taxonomy" id="151549"/>
    <lineage>
        <taxon>Eukaryota</taxon>
        <taxon>Metazoa</taxon>
        <taxon>Ecdysozoa</taxon>
        <taxon>Arthropoda</taxon>
        <taxon>Hexapoda</taxon>
        <taxon>Insecta</taxon>
        <taxon>Pterygota</taxon>
        <taxon>Neoptera</taxon>
        <taxon>Endopterygota</taxon>
        <taxon>Lepidoptera</taxon>
        <taxon>Glossata</taxon>
        <taxon>Ditrysia</taxon>
        <taxon>Tineoidea</taxon>
        <taxon>Psychidae</taxon>
        <taxon>Oiketicinae</taxon>
        <taxon>Eumeta</taxon>
    </lineage>
</organism>
<dbReference type="InterPro" id="IPR019791">
    <property type="entry name" value="Haem_peroxidase_animal"/>
</dbReference>
<evidence type="ECO:0000256" key="2">
    <source>
        <dbReference type="PIRSR" id="PIRSR619791-2"/>
    </source>
</evidence>
<keyword evidence="2" id="KW-0408">Iron</keyword>
<accession>A0A4C1W9E8</accession>
<dbReference type="Proteomes" id="UP000299102">
    <property type="component" value="Unassembled WGS sequence"/>
</dbReference>
<dbReference type="GO" id="GO:0004601">
    <property type="term" value="F:peroxidase activity"/>
    <property type="evidence" value="ECO:0007669"/>
    <property type="project" value="UniProtKB-KW"/>
</dbReference>
<evidence type="ECO:0000256" key="1">
    <source>
        <dbReference type="ARBA" id="ARBA00022559"/>
    </source>
</evidence>
<dbReference type="AlphaFoldDB" id="A0A4C1W9E8"/>
<dbReference type="CDD" id="cd09823">
    <property type="entry name" value="peroxinectin_like"/>
    <property type="match status" value="1"/>
</dbReference>
<keyword evidence="2" id="KW-0349">Heme</keyword>
<name>A0A4C1W9E8_EUMVA</name>
<dbReference type="PROSITE" id="PS50292">
    <property type="entry name" value="PEROXIDASE_3"/>
    <property type="match status" value="1"/>
</dbReference>
<feature type="binding site" description="axial binding residue" evidence="2">
    <location>
        <position position="354"/>
    </location>
    <ligand>
        <name>heme b</name>
        <dbReference type="ChEBI" id="CHEBI:60344"/>
    </ligand>
    <ligandPart>
        <name>Fe</name>
        <dbReference type="ChEBI" id="CHEBI:18248"/>
    </ligandPart>
</feature>